<dbReference type="AlphaFoldDB" id="A0A6T6YDC8"/>
<reference evidence="3" key="1">
    <citation type="submission" date="2021-01" db="EMBL/GenBank/DDBJ databases">
        <authorList>
            <person name="Corre E."/>
            <person name="Pelletier E."/>
            <person name="Niang G."/>
            <person name="Scheremetjew M."/>
            <person name="Finn R."/>
            <person name="Kale V."/>
            <person name="Holt S."/>
            <person name="Cochrane G."/>
            <person name="Meng A."/>
            <person name="Brown T."/>
            <person name="Cohen L."/>
        </authorList>
    </citation>
    <scope>NUCLEOTIDE SEQUENCE</scope>
    <source>
        <strain evidence="3">CCMP2058</strain>
    </source>
</reference>
<keyword evidence="2" id="KW-0812">Transmembrane</keyword>
<feature type="transmembrane region" description="Helical" evidence="2">
    <location>
        <begin position="105"/>
        <end position="128"/>
    </location>
</feature>
<keyword evidence="2" id="KW-1133">Transmembrane helix</keyword>
<organism evidence="3">
    <name type="scientific">Amorphochlora amoebiformis</name>
    <dbReference type="NCBI Taxonomy" id="1561963"/>
    <lineage>
        <taxon>Eukaryota</taxon>
        <taxon>Sar</taxon>
        <taxon>Rhizaria</taxon>
        <taxon>Cercozoa</taxon>
        <taxon>Chlorarachniophyceae</taxon>
        <taxon>Amorphochlora</taxon>
    </lineage>
</organism>
<feature type="transmembrane region" description="Helical" evidence="2">
    <location>
        <begin position="74"/>
        <end position="93"/>
    </location>
</feature>
<sequence>MSSDSRINAAKIKPSPRPEQKATETKLSHIITIGGRRFRQFNPNVVALSSEVIRTNDSEFRFWVRFIIRKGRQITSLLSLGTFMCFLAAYFGLVDTKPGKQWTLFVWTVFCLGIIAECSIFSLTGCVIPREAHVNKCILDVTVMMLFLFVFMVLL</sequence>
<proteinExistence type="predicted"/>
<accession>A0A6T6YDC8</accession>
<protein>
    <submittedName>
        <fullName evidence="3">Uncharacterized protein</fullName>
    </submittedName>
</protein>
<feature type="region of interest" description="Disordered" evidence="1">
    <location>
        <begin position="1"/>
        <end position="22"/>
    </location>
</feature>
<evidence type="ECO:0000256" key="1">
    <source>
        <dbReference type="SAM" id="MobiDB-lite"/>
    </source>
</evidence>
<dbReference type="EMBL" id="HBEM01027112">
    <property type="protein sequence ID" value="CAD8459510.1"/>
    <property type="molecule type" value="Transcribed_RNA"/>
</dbReference>
<evidence type="ECO:0000313" key="4">
    <source>
        <dbReference type="EMBL" id="CAD8459511.1"/>
    </source>
</evidence>
<keyword evidence="2" id="KW-0472">Membrane</keyword>
<dbReference type="EMBL" id="HBEM01027113">
    <property type="protein sequence ID" value="CAD8459511.1"/>
    <property type="molecule type" value="Transcribed_RNA"/>
</dbReference>
<gene>
    <name evidence="3" type="ORF">LAMO00422_LOCUS18463</name>
    <name evidence="4" type="ORF">LAMO00422_LOCUS18464</name>
</gene>
<evidence type="ECO:0000256" key="2">
    <source>
        <dbReference type="SAM" id="Phobius"/>
    </source>
</evidence>
<evidence type="ECO:0000313" key="3">
    <source>
        <dbReference type="EMBL" id="CAD8459510.1"/>
    </source>
</evidence>
<feature type="transmembrane region" description="Helical" evidence="2">
    <location>
        <begin position="137"/>
        <end position="154"/>
    </location>
</feature>
<name>A0A6T6YDC8_9EUKA</name>